<dbReference type="EMBL" id="BQNB010009971">
    <property type="protein sequence ID" value="GJS70967.1"/>
    <property type="molecule type" value="Genomic_DNA"/>
</dbReference>
<comment type="caution">
    <text evidence="2">The sequence shown here is derived from an EMBL/GenBank/DDBJ whole genome shotgun (WGS) entry which is preliminary data.</text>
</comment>
<evidence type="ECO:0000313" key="3">
    <source>
        <dbReference type="Proteomes" id="UP001151760"/>
    </source>
</evidence>
<evidence type="ECO:0000313" key="2">
    <source>
        <dbReference type="EMBL" id="GJS70967.1"/>
    </source>
</evidence>
<sequence length="631" mass="70052">MSDLEDSTVTYTAVSSPFEDGSDIGSPGVDGPPIMPEDPYAYIMAAYQVPPSPDYILGPEEPQLPPPLDFVPEPMYPEYMPHKDEILQAEEKPLPVVASPTADSPGYVPESDPEEETEEDDEDPEEDPADYPADRDDDDDDEEEEEEHPAPADSVPPVHRMTARISIRDEPSISLPPREEVERRLALTTPPPSPFTPLSSPLPHIPFPLFPASPPASVLPASPPLQLLSSDHRTDRPEITLLPRKRLGIDLGPRYDIGESSVAATTRPIRGRRVDYGFVDPREAVEEVALMTLGGVNARVTELTVVKEQDTQDIYAVIEDTQDRQTQIYYNVETLFDDSQYHYETVRLLDQEALVSREAWGRSIEVSYMTRSNILALRSVVMGQQAVISQLEAADYSDGRVLETTWTRKSLLSIMGYSQLADCIDLLFCLATQYRSFVQKMAPKRKTTRLNPDATPTPVTDTHTTTSVTNAQIQAMINEGVTAALAARDATRNGDDSHTLGTGARRPVQVARECTYPDFLKCQPLNFKGTEGVVGLTQWFEKMESVYSISNCTVACQNLKVKGIDVVTYSQCFQELALMCNRMFPEEIDQVEKYVGGLPDTIHGSAMATKPKTMQDAIEFATELMDKKINT</sequence>
<keyword evidence="3" id="KW-1185">Reference proteome</keyword>
<reference evidence="2" key="1">
    <citation type="journal article" date="2022" name="Int. J. Mol. Sci.">
        <title>Draft Genome of Tanacetum Coccineum: Genomic Comparison of Closely Related Tanacetum-Family Plants.</title>
        <authorList>
            <person name="Yamashiro T."/>
            <person name="Shiraishi A."/>
            <person name="Nakayama K."/>
            <person name="Satake H."/>
        </authorList>
    </citation>
    <scope>NUCLEOTIDE SEQUENCE</scope>
</reference>
<protein>
    <recommendedName>
        <fullName evidence="4">Reverse transcriptase domain-containing protein</fullName>
    </recommendedName>
</protein>
<feature type="compositionally biased region" description="Basic and acidic residues" evidence="1">
    <location>
        <begin position="80"/>
        <end position="93"/>
    </location>
</feature>
<reference evidence="2" key="2">
    <citation type="submission" date="2022-01" db="EMBL/GenBank/DDBJ databases">
        <authorList>
            <person name="Yamashiro T."/>
            <person name="Shiraishi A."/>
            <person name="Satake H."/>
            <person name="Nakayama K."/>
        </authorList>
    </citation>
    <scope>NUCLEOTIDE SEQUENCE</scope>
</reference>
<evidence type="ECO:0000256" key="1">
    <source>
        <dbReference type="SAM" id="MobiDB-lite"/>
    </source>
</evidence>
<feature type="region of interest" description="Disordered" evidence="1">
    <location>
        <begin position="54"/>
        <end position="159"/>
    </location>
</feature>
<accession>A0ABQ4Y0Q8</accession>
<name>A0ABQ4Y0Q8_9ASTR</name>
<evidence type="ECO:0008006" key="4">
    <source>
        <dbReference type="Google" id="ProtNLM"/>
    </source>
</evidence>
<proteinExistence type="predicted"/>
<organism evidence="2 3">
    <name type="scientific">Tanacetum coccineum</name>
    <dbReference type="NCBI Taxonomy" id="301880"/>
    <lineage>
        <taxon>Eukaryota</taxon>
        <taxon>Viridiplantae</taxon>
        <taxon>Streptophyta</taxon>
        <taxon>Embryophyta</taxon>
        <taxon>Tracheophyta</taxon>
        <taxon>Spermatophyta</taxon>
        <taxon>Magnoliopsida</taxon>
        <taxon>eudicotyledons</taxon>
        <taxon>Gunneridae</taxon>
        <taxon>Pentapetalae</taxon>
        <taxon>asterids</taxon>
        <taxon>campanulids</taxon>
        <taxon>Asterales</taxon>
        <taxon>Asteraceae</taxon>
        <taxon>Asteroideae</taxon>
        <taxon>Anthemideae</taxon>
        <taxon>Anthemidinae</taxon>
        <taxon>Tanacetum</taxon>
    </lineage>
</organism>
<gene>
    <name evidence="2" type="ORF">Tco_0703808</name>
</gene>
<dbReference type="Proteomes" id="UP001151760">
    <property type="component" value="Unassembled WGS sequence"/>
</dbReference>
<feature type="region of interest" description="Disordered" evidence="1">
    <location>
        <begin position="1"/>
        <end position="35"/>
    </location>
</feature>
<feature type="compositionally biased region" description="Acidic residues" evidence="1">
    <location>
        <begin position="111"/>
        <end position="147"/>
    </location>
</feature>